<dbReference type="GO" id="GO:0005886">
    <property type="term" value="C:plasma membrane"/>
    <property type="evidence" value="ECO:0007669"/>
    <property type="project" value="TreeGrafter"/>
</dbReference>
<dbReference type="PANTHER" id="PTHR13018">
    <property type="entry name" value="PROBABLE MEMBRANE PROTEIN DUF221-RELATED"/>
    <property type="match status" value="1"/>
</dbReference>
<accession>A0A8J8T895</accession>
<evidence type="ECO:0000313" key="3">
    <source>
        <dbReference type="EMBL" id="TNV86147.1"/>
    </source>
</evidence>
<proteinExistence type="predicted"/>
<dbReference type="OrthoDB" id="297739at2759"/>
<feature type="coiled-coil region" evidence="1">
    <location>
        <begin position="619"/>
        <end position="679"/>
    </location>
</feature>
<gene>
    <name evidence="3" type="ORF">FGO68_gene10020</name>
</gene>
<organism evidence="3 4">
    <name type="scientific">Halteria grandinella</name>
    <dbReference type="NCBI Taxonomy" id="5974"/>
    <lineage>
        <taxon>Eukaryota</taxon>
        <taxon>Sar</taxon>
        <taxon>Alveolata</taxon>
        <taxon>Ciliophora</taxon>
        <taxon>Intramacronucleata</taxon>
        <taxon>Spirotrichea</taxon>
        <taxon>Stichotrichia</taxon>
        <taxon>Sporadotrichida</taxon>
        <taxon>Halteriidae</taxon>
        <taxon>Halteria</taxon>
    </lineage>
</organism>
<keyword evidence="1" id="KW-0175">Coiled coil</keyword>
<name>A0A8J8T895_HALGN</name>
<comment type="caution">
    <text evidence="3">The sequence shown here is derived from an EMBL/GenBank/DDBJ whole genome shotgun (WGS) entry which is preliminary data.</text>
</comment>
<keyword evidence="2" id="KW-1133">Transmembrane helix</keyword>
<feature type="transmembrane region" description="Helical" evidence="2">
    <location>
        <begin position="326"/>
        <end position="345"/>
    </location>
</feature>
<protein>
    <submittedName>
        <fullName evidence="3">Uncharacterized protein</fullName>
    </submittedName>
</protein>
<keyword evidence="4" id="KW-1185">Reference proteome</keyword>
<keyword evidence="2" id="KW-0472">Membrane</keyword>
<dbReference type="AlphaFoldDB" id="A0A8J8T895"/>
<feature type="transmembrane region" description="Helical" evidence="2">
    <location>
        <begin position="282"/>
        <end position="305"/>
    </location>
</feature>
<dbReference type="EMBL" id="RRYP01001271">
    <property type="protein sequence ID" value="TNV86147.1"/>
    <property type="molecule type" value="Genomic_DNA"/>
</dbReference>
<sequence>MELKKEMWEWMENINGMELKKMINPTDKNEDENQNTLVNIQFGLTDYGKLKYNLKMADVLKKKKMYEKMIIEDPKSLENNQAMITKTLEAAKDILNQMMKYSEKKKSFGVVAYAQFQSMNGKEKFIKAIKSANWLRRCCSRSHDYKYLKGKWPQVQKGPEPTVIIWENLHIGGISRCIRTTIVTVITIVLLALSIGGIVISQYYQTEAAKNFDISQCGQDIVVSQDEAYSDTKLPELRQAGLLNCYCFDQFKQIGFASADIQFPNDQKMCKDWLQGYTLSNAIVQSTAILILALNIIIVTVLKLLSQFQRFHTKTEEKASSIVKMFLIQLINTGIIILLVNARILEIKLPVFIPLFQGKYEDFTVEWYRVVGSTISFTMLINIITPHTGAIVGVLVGGLKKCLDRGCSCNKLRTKAILQEDYEAIYTGPEFLIEIRYSQILASFYIMMIYSSGMPMLYPIGMFQYIATYWVDKYLFLRLYKLPPRYGIEMSEVVRKAMVIGVFVHWFFGFYMYSNSQIFTYSTSIAYVDQMKEKIEGSVGNYVQEASAGGYLTVTRIFQPHALIYLIFFTIYLIVNILANVFLTLFGDRCAGFLCCCTGKSKEKSTQVFSNNLYEELSVEDLKNEYLKTQNELNQMQGESNPFVVRLNSKLKTIKELVNKRLEDINREQEANGKQAQQNETTIDAINQLFTHKKDDASHRMSALYSYDIQDNNDFKKGKMVERETIQLTKELTKTQRIETTEV</sequence>
<feature type="transmembrane region" description="Helical" evidence="2">
    <location>
        <begin position="562"/>
        <end position="583"/>
    </location>
</feature>
<evidence type="ECO:0000313" key="4">
    <source>
        <dbReference type="Proteomes" id="UP000785679"/>
    </source>
</evidence>
<dbReference type="GO" id="GO:0005227">
    <property type="term" value="F:calcium-activated cation channel activity"/>
    <property type="evidence" value="ECO:0007669"/>
    <property type="project" value="InterPro"/>
</dbReference>
<feature type="transmembrane region" description="Helical" evidence="2">
    <location>
        <begin position="375"/>
        <end position="396"/>
    </location>
</feature>
<evidence type="ECO:0000256" key="1">
    <source>
        <dbReference type="SAM" id="Coils"/>
    </source>
</evidence>
<feature type="transmembrane region" description="Helical" evidence="2">
    <location>
        <begin position="497"/>
        <end position="514"/>
    </location>
</feature>
<keyword evidence="2" id="KW-0812">Transmembrane</keyword>
<dbReference type="Proteomes" id="UP000785679">
    <property type="component" value="Unassembled WGS sequence"/>
</dbReference>
<reference evidence="3" key="1">
    <citation type="submission" date="2019-06" db="EMBL/GenBank/DDBJ databases">
        <authorList>
            <person name="Zheng W."/>
        </authorList>
    </citation>
    <scope>NUCLEOTIDE SEQUENCE</scope>
    <source>
        <strain evidence="3">QDHG01</strain>
    </source>
</reference>
<feature type="transmembrane region" description="Helical" evidence="2">
    <location>
        <begin position="182"/>
        <end position="204"/>
    </location>
</feature>
<evidence type="ECO:0000256" key="2">
    <source>
        <dbReference type="SAM" id="Phobius"/>
    </source>
</evidence>
<dbReference type="InterPro" id="IPR045122">
    <property type="entry name" value="Csc1-like"/>
</dbReference>
<dbReference type="PANTHER" id="PTHR13018:SF135">
    <property type="entry name" value="CSC1_OSCA1-LIKE 7TM REGION DOMAIN-CONTAINING PROTEIN"/>
    <property type="match status" value="1"/>
</dbReference>